<dbReference type="PIRSF" id="PIRSF000239">
    <property type="entry name" value="AHPC"/>
    <property type="match status" value="1"/>
</dbReference>
<sequence>MGLNVGDKTPHFIAVDQRGETFDSKTLIGKKIVVLYFYPKNFTPVCTAEACSFRDQYEDFTDFGAEVIGVSADKPSSHQKFSKKYTIPFLFLSDKDRALAKKFGVTSSLLGLLPARETFVIDRQGVVRLRFSSMGAKEHIRKALKVVKNLHE</sequence>
<reference evidence="14 15" key="1">
    <citation type="journal article" date="2019" name="Int. J. Syst. Evol. Microbiol.">
        <title>The Global Catalogue of Microorganisms (GCM) 10K type strain sequencing project: providing services to taxonomists for standard genome sequencing and annotation.</title>
        <authorList>
            <consortium name="The Broad Institute Genomics Platform"/>
            <consortium name="The Broad Institute Genome Sequencing Center for Infectious Disease"/>
            <person name="Wu L."/>
            <person name="Ma J."/>
        </authorList>
    </citation>
    <scope>NUCLEOTIDE SEQUENCE [LARGE SCALE GENOMIC DNA]</scope>
    <source>
        <strain evidence="14 15">JCM 16082</strain>
    </source>
</reference>
<keyword evidence="8" id="KW-0676">Redox-active center</keyword>
<evidence type="ECO:0000313" key="14">
    <source>
        <dbReference type="EMBL" id="GAA0871994.1"/>
    </source>
</evidence>
<dbReference type="InterPro" id="IPR000866">
    <property type="entry name" value="AhpC/TSA"/>
</dbReference>
<dbReference type="Gene3D" id="3.40.30.10">
    <property type="entry name" value="Glutaredoxin"/>
    <property type="match status" value="1"/>
</dbReference>
<comment type="caution">
    <text evidence="14">The sequence shown here is derived from an EMBL/GenBank/DDBJ whole genome shotgun (WGS) entry which is preliminary data.</text>
</comment>
<dbReference type="PANTHER" id="PTHR42801:SF4">
    <property type="entry name" value="AHPC_TSA FAMILY PROTEIN"/>
    <property type="match status" value="1"/>
</dbReference>
<keyword evidence="15" id="KW-1185">Reference proteome</keyword>
<organism evidence="14 15">
    <name type="scientific">Gangjinia marincola</name>
    <dbReference type="NCBI Taxonomy" id="578463"/>
    <lineage>
        <taxon>Bacteria</taxon>
        <taxon>Pseudomonadati</taxon>
        <taxon>Bacteroidota</taxon>
        <taxon>Flavobacteriia</taxon>
        <taxon>Flavobacteriales</taxon>
        <taxon>Flavobacteriaceae</taxon>
        <taxon>Gangjinia</taxon>
    </lineage>
</organism>
<evidence type="ECO:0000256" key="10">
    <source>
        <dbReference type="ARBA" id="ARBA00038489"/>
    </source>
</evidence>
<comment type="function">
    <text evidence="1">Thiol-specific peroxidase that catalyzes the reduction of hydrogen peroxide and organic hydroperoxides to water and alcohols, respectively. Plays a role in cell protection against oxidative stress by detoxifying peroxides and as sensor of hydrogen peroxide-mediated signaling events.</text>
</comment>
<evidence type="ECO:0000256" key="1">
    <source>
        <dbReference type="ARBA" id="ARBA00003330"/>
    </source>
</evidence>
<dbReference type="EC" id="1.11.1.24" evidence="3"/>
<dbReference type="InterPro" id="IPR050924">
    <property type="entry name" value="Peroxiredoxin_BCP/PrxQ"/>
</dbReference>
<evidence type="ECO:0000256" key="12">
    <source>
        <dbReference type="ARBA" id="ARBA00049091"/>
    </source>
</evidence>
<dbReference type="PROSITE" id="PS51352">
    <property type="entry name" value="THIOREDOXIN_2"/>
    <property type="match status" value="1"/>
</dbReference>
<dbReference type="SUPFAM" id="SSF52833">
    <property type="entry name" value="Thioredoxin-like"/>
    <property type="match status" value="1"/>
</dbReference>
<comment type="similarity">
    <text evidence="10">Belongs to the peroxiredoxin family. BCP/PrxQ subfamily.</text>
</comment>
<evidence type="ECO:0000313" key="15">
    <source>
        <dbReference type="Proteomes" id="UP001500507"/>
    </source>
</evidence>
<gene>
    <name evidence="14" type="ORF">GCM10009117_11410</name>
</gene>
<evidence type="ECO:0000256" key="6">
    <source>
        <dbReference type="ARBA" id="ARBA00023002"/>
    </source>
</evidence>
<keyword evidence="4" id="KW-0575">Peroxidase</keyword>
<dbReference type="Pfam" id="PF00578">
    <property type="entry name" value="AhpC-TSA"/>
    <property type="match status" value="1"/>
</dbReference>
<evidence type="ECO:0000256" key="8">
    <source>
        <dbReference type="ARBA" id="ARBA00023284"/>
    </source>
</evidence>
<keyword evidence="6" id="KW-0560">Oxidoreductase</keyword>
<evidence type="ECO:0000256" key="2">
    <source>
        <dbReference type="ARBA" id="ARBA00011245"/>
    </source>
</evidence>
<evidence type="ECO:0000256" key="5">
    <source>
        <dbReference type="ARBA" id="ARBA00022862"/>
    </source>
</evidence>
<evidence type="ECO:0000256" key="4">
    <source>
        <dbReference type="ARBA" id="ARBA00022559"/>
    </source>
</evidence>
<comment type="catalytic activity">
    <reaction evidence="12">
        <text>a hydroperoxide + [thioredoxin]-dithiol = an alcohol + [thioredoxin]-disulfide + H2O</text>
        <dbReference type="Rhea" id="RHEA:62620"/>
        <dbReference type="Rhea" id="RHEA-COMP:10698"/>
        <dbReference type="Rhea" id="RHEA-COMP:10700"/>
        <dbReference type="ChEBI" id="CHEBI:15377"/>
        <dbReference type="ChEBI" id="CHEBI:29950"/>
        <dbReference type="ChEBI" id="CHEBI:30879"/>
        <dbReference type="ChEBI" id="CHEBI:35924"/>
        <dbReference type="ChEBI" id="CHEBI:50058"/>
        <dbReference type="EC" id="1.11.1.24"/>
    </reaction>
</comment>
<dbReference type="InterPro" id="IPR024706">
    <property type="entry name" value="Peroxiredoxin_AhpC-typ"/>
</dbReference>
<dbReference type="InterPro" id="IPR036249">
    <property type="entry name" value="Thioredoxin-like_sf"/>
</dbReference>
<proteinExistence type="inferred from homology"/>
<dbReference type="CDD" id="cd03017">
    <property type="entry name" value="PRX_BCP"/>
    <property type="match status" value="1"/>
</dbReference>
<protein>
    <recommendedName>
        <fullName evidence="3">thioredoxin-dependent peroxiredoxin</fullName>
        <ecNumber evidence="3">1.11.1.24</ecNumber>
    </recommendedName>
    <alternativeName>
        <fullName evidence="9">Thioredoxin peroxidase</fullName>
    </alternativeName>
    <alternativeName>
        <fullName evidence="11">Thioredoxin-dependent peroxiredoxin Bcp</fullName>
    </alternativeName>
</protein>
<accession>A0ABN1MFR8</accession>
<comment type="subunit">
    <text evidence="2">Monomer.</text>
</comment>
<evidence type="ECO:0000256" key="7">
    <source>
        <dbReference type="ARBA" id="ARBA00023157"/>
    </source>
</evidence>
<dbReference type="PANTHER" id="PTHR42801">
    <property type="entry name" value="THIOREDOXIN-DEPENDENT PEROXIDE REDUCTASE"/>
    <property type="match status" value="1"/>
</dbReference>
<dbReference type="InterPro" id="IPR013766">
    <property type="entry name" value="Thioredoxin_domain"/>
</dbReference>
<evidence type="ECO:0000256" key="11">
    <source>
        <dbReference type="ARBA" id="ARBA00042639"/>
    </source>
</evidence>
<evidence type="ECO:0000256" key="9">
    <source>
        <dbReference type="ARBA" id="ARBA00032824"/>
    </source>
</evidence>
<dbReference type="EMBL" id="BAAAFG010000013">
    <property type="protein sequence ID" value="GAA0871994.1"/>
    <property type="molecule type" value="Genomic_DNA"/>
</dbReference>
<feature type="domain" description="Thioredoxin" evidence="13">
    <location>
        <begin position="3"/>
        <end position="152"/>
    </location>
</feature>
<name>A0ABN1MFR8_9FLAO</name>
<evidence type="ECO:0000259" key="13">
    <source>
        <dbReference type="PROSITE" id="PS51352"/>
    </source>
</evidence>
<dbReference type="Proteomes" id="UP001500507">
    <property type="component" value="Unassembled WGS sequence"/>
</dbReference>
<evidence type="ECO:0000256" key="3">
    <source>
        <dbReference type="ARBA" id="ARBA00013017"/>
    </source>
</evidence>
<dbReference type="RefSeq" id="WP_343764815.1">
    <property type="nucleotide sequence ID" value="NZ_BAAAFG010000013.1"/>
</dbReference>
<keyword evidence="5" id="KW-0049">Antioxidant</keyword>
<keyword evidence="7" id="KW-1015">Disulfide bond</keyword>